<dbReference type="Proteomes" id="UP000324767">
    <property type="component" value="Unassembled WGS sequence"/>
</dbReference>
<dbReference type="GO" id="GO:0005634">
    <property type="term" value="C:nucleus"/>
    <property type="evidence" value="ECO:0007669"/>
    <property type="project" value="TreeGrafter"/>
</dbReference>
<reference evidence="3 4" key="1">
    <citation type="submission" date="2019-09" db="EMBL/GenBank/DDBJ databases">
        <title>The hologenome of the rock-dwelling lichen Lasallia pustulata.</title>
        <authorList>
            <person name="Greshake Tzovaras B."/>
            <person name="Segers F."/>
            <person name="Bicker A."/>
            <person name="Dal Grande F."/>
            <person name="Otte J."/>
            <person name="Hankeln T."/>
            <person name="Schmitt I."/>
            <person name="Ebersberger I."/>
        </authorList>
    </citation>
    <scope>NUCLEOTIDE SEQUENCE [LARGE SCALE GENOMIC DNA]</scope>
    <source>
        <strain evidence="3">A1-1</strain>
    </source>
</reference>
<name>A0A5M8PYU5_9LECA</name>
<gene>
    <name evidence="3" type="ORF">FRX48_01653</name>
</gene>
<dbReference type="OrthoDB" id="102559at2759"/>
<dbReference type="AlphaFoldDB" id="A0A5M8PYU5"/>
<feature type="domain" description="Rhodanese" evidence="2">
    <location>
        <begin position="20"/>
        <end position="174"/>
    </location>
</feature>
<organism evidence="3 4">
    <name type="scientific">Lasallia pustulata</name>
    <dbReference type="NCBI Taxonomy" id="136370"/>
    <lineage>
        <taxon>Eukaryota</taxon>
        <taxon>Fungi</taxon>
        <taxon>Dikarya</taxon>
        <taxon>Ascomycota</taxon>
        <taxon>Pezizomycotina</taxon>
        <taxon>Lecanoromycetes</taxon>
        <taxon>OSLEUM clade</taxon>
        <taxon>Umbilicariomycetidae</taxon>
        <taxon>Umbilicariales</taxon>
        <taxon>Umbilicariaceae</taxon>
        <taxon>Lasallia</taxon>
    </lineage>
</organism>
<feature type="region of interest" description="Disordered" evidence="1">
    <location>
        <begin position="106"/>
        <end position="126"/>
    </location>
</feature>
<evidence type="ECO:0000259" key="2">
    <source>
        <dbReference type="PROSITE" id="PS50206"/>
    </source>
</evidence>
<dbReference type="InterPro" id="IPR001763">
    <property type="entry name" value="Rhodanese-like_dom"/>
</dbReference>
<dbReference type="SMART" id="SM00450">
    <property type="entry name" value="RHOD"/>
    <property type="match status" value="1"/>
</dbReference>
<dbReference type="PROSITE" id="PS50206">
    <property type="entry name" value="RHODANESE_3"/>
    <property type="match status" value="1"/>
</dbReference>
<dbReference type="EMBL" id="VXIT01000002">
    <property type="protein sequence ID" value="KAA6414903.1"/>
    <property type="molecule type" value="Genomic_DNA"/>
</dbReference>
<sequence>MAALPRMTREQLRTLLLTPSPPSYAIVDVRDDDHVGGHIRSSTHVPSRTLGQRMPGLVRELWDREVVVFHCALSQQRGPSAAVGYLRERARARGGWEEVGMRRGRGRGGVRGGGGEGVEEVESEEGVVRGTGRRRIRGVRGGRGGGAGGGGGQKVYVLDGGFMKWQEKYGRDKRLTESFAPDIWVNYY</sequence>
<dbReference type="GO" id="GO:0005737">
    <property type="term" value="C:cytoplasm"/>
    <property type="evidence" value="ECO:0007669"/>
    <property type="project" value="TreeGrafter"/>
</dbReference>
<dbReference type="InterPro" id="IPR036873">
    <property type="entry name" value="Rhodanese-like_dom_sf"/>
</dbReference>
<dbReference type="Pfam" id="PF00581">
    <property type="entry name" value="Rhodanese"/>
    <property type="match status" value="1"/>
</dbReference>
<proteinExistence type="predicted"/>
<evidence type="ECO:0000313" key="4">
    <source>
        <dbReference type="Proteomes" id="UP000324767"/>
    </source>
</evidence>
<comment type="caution">
    <text evidence="3">The sequence shown here is derived from an EMBL/GenBank/DDBJ whole genome shotgun (WGS) entry which is preliminary data.</text>
</comment>
<dbReference type="Gene3D" id="3.40.250.10">
    <property type="entry name" value="Rhodanese-like domain"/>
    <property type="match status" value="1"/>
</dbReference>
<dbReference type="GO" id="GO:0004725">
    <property type="term" value="F:protein tyrosine phosphatase activity"/>
    <property type="evidence" value="ECO:0007669"/>
    <property type="project" value="TreeGrafter"/>
</dbReference>
<evidence type="ECO:0000256" key="1">
    <source>
        <dbReference type="SAM" id="MobiDB-lite"/>
    </source>
</evidence>
<protein>
    <recommendedName>
        <fullName evidence="2">Rhodanese domain-containing protein</fullName>
    </recommendedName>
</protein>
<evidence type="ECO:0000313" key="3">
    <source>
        <dbReference type="EMBL" id="KAA6414903.1"/>
    </source>
</evidence>
<dbReference type="PANTHER" id="PTHR10828:SF38">
    <property type="entry name" value="ARSENICAL-RESISTANCE PROTEIN 2-RELATED"/>
    <property type="match status" value="1"/>
</dbReference>
<dbReference type="SUPFAM" id="SSF52821">
    <property type="entry name" value="Rhodanese/Cell cycle control phosphatase"/>
    <property type="match status" value="1"/>
</dbReference>
<dbReference type="PANTHER" id="PTHR10828">
    <property type="entry name" value="M-PHASE INDUCER PHOSPHATASE DUAL SPECIFICITY PHOSPHATASE CDC25"/>
    <property type="match status" value="1"/>
</dbReference>
<accession>A0A5M8PYU5</accession>